<sequence>MAAWDELKEAGTLKNDIQNIIDALNTHHRNVNISRVTGSSVAVATGLPAAACAIAAPFTAGLTLIPAIVLGIIAAVGGGVSVGATVAEYFIKKQTVKEVQEKWETFRQHFIENHEEVADARDLLLSLNPRTSGAAITPKDALQGAAEFVRTSGGISSAVVRGALRSTAAGVRITAPLLAAASVVALPVDIVDLVTASLALHEGEQSTASESLMHIFSFNPVARSSTSERRQQEEANARFIQQTAQNNNRRDP</sequence>
<dbReference type="GO" id="GO:0016020">
    <property type="term" value="C:membrane"/>
    <property type="evidence" value="ECO:0007669"/>
    <property type="project" value="TreeGrafter"/>
</dbReference>
<dbReference type="GO" id="GO:0008289">
    <property type="term" value="F:lipid binding"/>
    <property type="evidence" value="ECO:0007669"/>
    <property type="project" value="InterPro"/>
</dbReference>
<dbReference type="Proteomes" id="UP000245119">
    <property type="component" value="Linkage Group LG13"/>
</dbReference>
<dbReference type="PANTHER" id="PTHR14096:SF28">
    <property type="entry name" value="APOLIPOPROTEIN L, 1-RELATED"/>
    <property type="match status" value="1"/>
</dbReference>
<keyword evidence="2" id="KW-1133">Transmembrane helix</keyword>
<dbReference type="GO" id="GO:0005576">
    <property type="term" value="C:extracellular region"/>
    <property type="evidence" value="ECO:0007669"/>
    <property type="project" value="InterPro"/>
</dbReference>
<evidence type="ECO:0000256" key="1">
    <source>
        <dbReference type="ARBA" id="ARBA00010090"/>
    </source>
</evidence>
<evidence type="ECO:0000313" key="4">
    <source>
        <dbReference type="Proteomes" id="UP000245119"/>
    </source>
</evidence>
<comment type="caution">
    <text evidence="3">The sequence shown here is derived from an EMBL/GenBank/DDBJ whole genome shotgun (WGS) entry which is preliminary data.</text>
</comment>
<evidence type="ECO:0000256" key="2">
    <source>
        <dbReference type="SAM" id="Phobius"/>
    </source>
</evidence>
<proteinExistence type="inferred from homology"/>
<protein>
    <submittedName>
        <fullName evidence="3">Uncharacterized protein</fullName>
    </submittedName>
</protein>
<accession>A0A2T7NG36</accession>
<keyword evidence="2" id="KW-0812">Transmembrane</keyword>
<dbReference type="EMBL" id="PZQS01000013">
    <property type="protein sequence ID" value="PVD20128.1"/>
    <property type="molecule type" value="Genomic_DNA"/>
</dbReference>
<organism evidence="3 4">
    <name type="scientific">Pomacea canaliculata</name>
    <name type="common">Golden apple snail</name>
    <dbReference type="NCBI Taxonomy" id="400727"/>
    <lineage>
        <taxon>Eukaryota</taxon>
        <taxon>Metazoa</taxon>
        <taxon>Spiralia</taxon>
        <taxon>Lophotrochozoa</taxon>
        <taxon>Mollusca</taxon>
        <taxon>Gastropoda</taxon>
        <taxon>Caenogastropoda</taxon>
        <taxon>Architaenioglossa</taxon>
        <taxon>Ampullarioidea</taxon>
        <taxon>Ampullariidae</taxon>
        <taxon>Pomacea</taxon>
    </lineage>
</organism>
<dbReference type="AlphaFoldDB" id="A0A2T7NG36"/>
<reference evidence="3 4" key="1">
    <citation type="submission" date="2018-04" db="EMBL/GenBank/DDBJ databases">
        <title>The genome of golden apple snail Pomacea canaliculata provides insight into stress tolerance and invasive adaptation.</title>
        <authorList>
            <person name="Liu C."/>
            <person name="Liu B."/>
            <person name="Ren Y."/>
            <person name="Zhang Y."/>
            <person name="Wang H."/>
            <person name="Li S."/>
            <person name="Jiang F."/>
            <person name="Yin L."/>
            <person name="Zhang G."/>
            <person name="Qian W."/>
            <person name="Fan W."/>
        </authorList>
    </citation>
    <scope>NUCLEOTIDE SEQUENCE [LARGE SCALE GENOMIC DNA]</scope>
    <source>
        <strain evidence="3">SZHN2017</strain>
        <tissue evidence="3">Muscle</tissue>
    </source>
</reference>
<feature type="transmembrane region" description="Helical" evidence="2">
    <location>
        <begin position="36"/>
        <end position="58"/>
    </location>
</feature>
<name>A0A2T7NG36_POMCA</name>
<evidence type="ECO:0000313" key="3">
    <source>
        <dbReference type="EMBL" id="PVD20128.1"/>
    </source>
</evidence>
<dbReference type="GO" id="GO:0006869">
    <property type="term" value="P:lipid transport"/>
    <property type="evidence" value="ECO:0007669"/>
    <property type="project" value="InterPro"/>
</dbReference>
<keyword evidence="4" id="KW-1185">Reference proteome</keyword>
<feature type="transmembrane region" description="Helical" evidence="2">
    <location>
        <begin position="64"/>
        <end position="91"/>
    </location>
</feature>
<gene>
    <name evidence="3" type="ORF">C0Q70_20622</name>
</gene>
<dbReference type="InterPro" id="IPR008405">
    <property type="entry name" value="ApoL"/>
</dbReference>
<comment type="similarity">
    <text evidence="1">Belongs to the apolipoprotein L family.</text>
</comment>
<dbReference type="PANTHER" id="PTHR14096">
    <property type="entry name" value="APOLIPOPROTEIN L"/>
    <property type="match status" value="1"/>
</dbReference>
<keyword evidence="2" id="KW-0472">Membrane</keyword>
<dbReference type="GO" id="GO:0042157">
    <property type="term" value="P:lipoprotein metabolic process"/>
    <property type="evidence" value="ECO:0007669"/>
    <property type="project" value="InterPro"/>
</dbReference>